<protein>
    <recommendedName>
        <fullName evidence="4">Class I SAM-dependent methyltransferase</fullName>
    </recommendedName>
</protein>
<comment type="caution">
    <text evidence="2">The sequence shown here is derived from an EMBL/GenBank/DDBJ whole genome shotgun (WGS) entry which is preliminary data.</text>
</comment>
<dbReference type="Proteomes" id="UP000565715">
    <property type="component" value="Unassembled WGS sequence"/>
</dbReference>
<accession>A0A846XEK5</accession>
<organism evidence="2 3">
    <name type="scientific">Nocardia speluncae</name>
    <dbReference type="NCBI Taxonomy" id="419477"/>
    <lineage>
        <taxon>Bacteria</taxon>
        <taxon>Bacillati</taxon>
        <taxon>Actinomycetota</taxon>
        <taxon>Actinomycetes</taxon>
        <taxon>Mycobacteriales</taxon>
        <taxon>Nocardiaceae</taxon>
        <taxon>Nocardia</taxon>
    </lineage>
</organism>
<evidence type="ECO:0008006" key="4">
    <source>
        <dbReference type="Google" id="ProtNLM"/>
    </source>
</evidence>
<dbReference type="AlphaFoldDB" id="A0A846XEK5"/>
<dbReference type="RefSeq" id="WP_157113063.1">
    <property type="nucleotide sequence ID" value="NZ_JAAXOO010000003.1"/>
</dbReference>
<gene>
    <name evidence="2" type="ORF">HGA13_12165</name>
</gene>
<evidence type="ECO:0000256" key="1">
    <source>
        <dbReference type="SAM" id="MobiDB-lite"/>
    </source>
</evidence>
<sequence>MTANSPQSRRPRSATSPTTGRVRVPSTLWALGTGPLDLEDRWPRPVLSRAIGEFSSPGSRVMLIGWPAPTTRGALRIFEPDTAAALAAIRNLDRHSTDAPDHTTGTGEPVDLVIASLLADHIDSARAAEHVTALATEVMAMGALLVVFSRCRHSNSGVLLDPVGSVVAAAQAADLLYLQHIIAAPVTGHTITAPAEGDGSGIPRHTVAHTDVLVFLQPEHG</sequence>
<name>A0A846XEK5_9NOCA</name>
<dbReference type="EMBL" id="JAAXOO010000003">
    <property type="protein sequence ID" value="NKY33827.1"/>
    <property type="molecule type" value="Genomic_DNA"/>
</dbReference>
<reference evidence="2 3" key="1">
    <citation type="submission" date="2020-04" db="EMBL/GenBank/DDBJ databases">
        <title>MicrobeNet Type strains.</title>
        <authorList>
            <person name="Nicholson A.C."/>
        </authorList>
    </citation>
    <scope>NUCLEOTIDE SEQUENCE [LARGE SCALE GENOMIC DNA]</scope>
    <source>
        <strain evidence="2 3">DSM 45078</strain>
    </source>
</reference>
<evidence type="ECO:0000313" key="3">
    <source>
        <dbReference type="Proteomes" id="UP000565715"/>
    </source>
</evidence>
<feature type="region of interest" description="Disordered" evidence="1">
    <location>
        <begin position="1"/>
        <end position="25"/>
    </location>
</feature>
<evidence type="ECO:0000313" key="2">
    <source>
        <dbReference type="EMBL" id="NKY33827.1"/>
    </source>
</evidence>
<proteinExistence type="predicted"/>
<keyword evidence="3" id="KW-1185">Reference proteome</keyword>
<feature type="compositionally biased region" description="Polar residues" evidence="1">
    <location>
        <begin position="1"/>
        <end position="19"/>
    </location>
</feature>